<dbReference type="EMBL" id="JAMXFF010000054">
    <property type="protein sequence ID" value="MCT7969592.1"/>
    <property type="molecule type" value="Genomic_DNA"/>
</dbReference>
<dbReference type="InterPro" id="IPR005467">
    <property type="entry name" value="His_kinase_dom"/>
</dbReference>
<feature type="coiled-coil region" evidence="13">
    <location>
        <begin position="420"/>
        <end position="450"/>
    </location>
</feature>
<evidence type="ECO:0000313" key="19">
    <source>
        <dbReference type="EMBL" id="MCT7969592.1"/>
    </source>
</evidence>
<evidence type="ECO:0000256" key="5">
    <source>
        <dbReference type="ARBA" id="ARBA00022553"/>
    </source>
</evidence>
<dbReference type="Proteomes" id="UP001525890">
    <property type="component" value="Unassembled WGS sequence"/>
</dbReference>
<dbReference type="CDD" id="cd16922">
    <property type="entry name" value="HATPase_EvgS-ArcB-TorS-like"/>
    <property type="match status" value="1"/>
</dbReference>
<dbReference type="PRINTS" id="PR00344">
    <property type="entry name" value="BCTRLSENSOR"/>
</dbReference>
<dbReference type="InterPro" id="IPR001789">
    <property type="entry name" value="Sig_transdc_resp-reg_receiver"/>
</dbReference>
<dbReference type="CDD" id="cd06225">
    <property type="entry name" value="HAMP"/>
    <property type="match status" value="1"/>
</dbReference>
<keyword evidence="5 12" id="KW-0597">Phosphoprotein</keyword>
<dbReference type="Pfam" id="PF00512">
    <property type="entry name" value="HisKA"/>
    <property type="match status" value="1"/>
</dbReference>
<dbReference type="SUPFAM" id="SSF158472">
    <property type="entry name" value="HAMP domain-like"/>
    <property type="match status" value="1"/>
</dbReference>
<keyword evidence="11 14" id="KW-0472">Membrane</keyword>
<keyword evidence="13" id="KW-0175">Coiled coil</keyword>
<keyword evidence="10" id="KW-0902">Two-component regulatory system</keyword>
<comment type="caution">
    <text evidence="19">The sequence shown here is derived from an EMBL/GenBank/DDBJ whole genome shotgun (WGS) entry which is preliminary data.</text>
</comment>
<dbReference type="PROSITE" id="PS50109">
    <property type="entry name" value="HIS_KIN"/>
    <property type="match status" value="1"/>
</dbReference>
<evidence type="ECO:0000256" key="11">
    <source>
        <dbReference type="ARBA" id="ARBA00023136"/>
    </source>
</evidence>
<keyword evidence="8" id="KW-0418">Kinase</keyword>
<keyword evidence="7 14" id="KW-0812">Transmembrane</keyword>
<feature type="transmembrane region" description="Helical" evidence="14">
    <location>
        <begin position="355"/>
        <end position="378"/>
    </location>
</feature>
<dbReference type="InterPro" id="IPR011006">
    <property type="entry name" value="CheY-like_superfamily"/>
</dbReference>
<feature type="domain" description="HAMP" evidence="18">
    <location>
        <begin position="376"/>
        <end position="428"/>
    </location>
</feature>
<dbReference type="InterPro" id="IPR036097">
    <property type="entry name" value="HisK_dim/P_sf"/>
</dbReference>
<evidence type="ECO:0000256" key="6">
    <source>
        <dbReference type="ARBA" id="ARBA00022679"/>
    </source>
</evidence>
<dbReference type="SUPFAM" id="SSF52172">
    <property type="entry name" value="CheY-like"/>
    <property type="match status" value="1"/>
</dbReference>
<gene>
    <name evidence="19" type="ORF">NG799_25090</name>
</gene>
<dbReference type="Gene3D" id="3.30.565.10">
    <property type="entry name" value="Histidine kinase-like ATPase, C-terminal domain"/>
    <property type="match status" value="1"/>
</dbReference>
<dbReference type="InterPro" id="IPR035965">
    <property type="entry name" value="PAS-like_dom_sf"/>
</dbReference>
<comment type="catalytic activity">
    <reaction evidence="1">
        <text>ATP + protein L-histidine = ADP + protein N-phospho-L-histidine.</text>
        <dbReference type="EC" id="2.7.13.3"/>
    </reaction>
</comment>
<evidence type="ECO:0000256" key="14">
    <source>
        <dbReference type="SAM" id="Phobius"/>
    </source>
</evidence>
<dbReference type="SMART" id="SM00387">
    <property type="entry name" value="HATPase_c"/>
    <property type="match status" value="1"/>
</dbReference>
<evidence type="ECO:0000256" key="8">
    <source>
        <dbReference type="ARBA" id="ARBA00022777"/>
    </source>
</evidence>
<evidence type="ECO:0000256" key="1">
    <source>
        <dbReference type="ARBA" id="ARBA00000085"/>
    </source>
</evidence>
<feature type="coiled-coil region" evidence="13">
    <location>
        <begin position="563"/>
        <end position="598"/>
    </location>
</feature>
<keyword evidence="19" id="KW-0067">ATP-binding</keyword>
<evidence type="ECO:0000259" key="15">
    <source>
        <dbReference type="PROSITE" id="PS50109"/>
    </source>
</evidence>
<feature type="domain" description="Histidine kinase" evidence="15">
    <location>
        <begin position="608"/>
        <end position="845"/>
    </location>
</feature>
<dbReference type="Pfam" id="PF02743">
    <property type="entry name" value="dCache_1"/>
    <property type="match status" value="1"/>
</dbReference>
<evidence type="ECO:0000256" key="13">
    <source>
        <dbReference type="SAM" id="Coils"/>
    </source>
</evidence>
<evidence type="ECO:0000256" key="3">
    <source>
        <dbReference type="ARBA" id="ARBA00012438"/>
    </source>
</evidence>
<dbReference type="PROSITE" id="PS50885">
    <property type="entry name" value="HAMP"/>
    <property type="match status" value="1"/>
</dbReference>
<keyword evidence="6" id="KW-0808">Transferase</keyword>
<dbReference type="PANTHER" id="PTHR43047">
    <property type="entry name" value="TWO-COMPONENT HISTIDINE PROTEIN KINASE"/>
    <property type="match status" value="1"/>
</dbReference>
<sequence length="1081" mass="121502">MFKNAIASMVMHLVKQVPLRRVLIVPFVLQIVLAVGLTGYLSYRNSQEAIAQLAYQLMDEVSDRLKQQLTQHLAIPHQINRINAETVRNGQLNLADPEDLERHLFQQIQVFKEVSHILVGTEQGVLRIASSYPVWGMLMSDPLEENLIYYYRLGQDGKKTYLIDSWRQPPVQQRPWYRRAVEAAQPTWVPIFEVGNGSDLSLNASYPLYDPQSGKLLGVFSAASDLSLIPEFLAKLRVGNKGRVFIMERNGLLVGSSNLELPYRIREDNQTQRLQRLQGIESQDPLVQKTSEYLRSHWTHWQTLKKPEHLEFRIAGNLHYLQLVPFQDDLGLDWLIAVVIPAEDFMQDIEENTRLMVFLCILALFGAIGCGLMTAAWITEPILSLNLAAKDIAKGERHKPVKISEIHEVGELALSFNQMALQLQNSLAELQTLNQALSQSERRLHDFLEALPVGVTVMNPDGSLAYVNPTGERLFRKGIVADITAKDLSKTYQVYRTGTDELYPTEQLPGIRALQGETVMVDDLEIRFDAEPIVPLKVYSIPIYNSKGEIIYSINAYEDIREIQQAKSVLNDYNRVLKQQVEERTAELMAAKEAAEIANRAKSRFLANMSHELRTPLNAILGFTHLIGRHPTLPAECREQTEIIRRSGQHLLTLINDVLDMAKIESGRISVTETRFDLYGLLDDVKSMFCFKAQEKRLQISVKYGPEVPRYLQTDEMKLRQVLINLVGNAIKFTQTGGVGLWVRRWSADQESGTVLDNQGGVISGLPGNMLAFEVRDTGPGIAKEDIENLFDAFVQTKSGSISAEGTGLGLPISRKFVQLMGGEITLESELGRGSCFTVYLPVKEVSEIPEATPETAPRPVALAPNQPRYRIAIVDDQLDSRQLLVALLSPFGFELREATNGQEAIALWSEWYPHLMFIDMQMPVLDGYQATQQIKEMAGDQETVIIAVTASILSSETASILSAGCDDWIRKPFPESVIFETIQNYIGARFIYEEKSHPESSFFTPPILLNPALLSDWPSGILEELERAVVCIDVAGMNQAIAQIALHPPEENAAIAKALKQWVDEFDYPSILSFIRPSQL</sequence>
<name>A0ABT2N1S8_9CYAN</name>
<dbReference type="InterPro" id="IPR003661">
    <property type="entry name" value="HisK_dim/P_dom"/>
</dbReference>
<dbReference type="InterPro" id="IPR036890">
    <property type="entry name" value="HATPase_C_sf"/>
</dbReference>
<dbReference type="GO" id="GO:0005524">
    <property type="term" value="F:ATP binding"/>
    <property type="evidence" value="ECO:0007669"/>
    <property type="project" value="UniProtKB-KW"/>
</dbReference>
<dbReference type="SMART" id="SM00304">
    <property type="entry name" value="HAMP"/>
    <property type="match status" value="1"/>
</dbReference>
<keyword evidence="19" id="KW-0547">Nucleotide-binding</keyword>
<comment type="subcellular location">
    <subcellularLocation>
        <location evidence="2">Cell membrane</location>
        <topology evidence="2">Multi-pass membrane protein</topology>
    </subcellularLocation>
</comment>
<dbReference type="Gene3D" id="3.40.50.2300">
    <property type="match status" value="1"/>
</dbReference>
<dbReference type="SMART" id="SM00388">
    <property type="entry name" value="HisKA"/>
    <property type="match status" value="1"/>
</dbReference>
<evidence type="ECO:0000259" key="18">
    <source>
        <dbReference type="PROSITE" id="PS50885"/>
    </source>
</evidence>
<evidence type="ECO:0000313" key="20">
    <source>
        <dbReference type="Proteomes" id="UP001525890"/>
    </source>
</evidence>
<dbReference type="Gene3D" id="1.10.287.130">
    <property type="match status" value="1"/>
</dbReference>
<dbReference type="PROSITE" id="PS50112">
    <property type="entry name" value="PAS"/>
    <property type="match status" value="1"/>
</dbReference>
<dbReference type="Pfam" id="PF00072">
    <property type="entry name" value="Response_reg"/>
    <property type="match status" value="1"/>
</dbReference>
<evidence type="ECO:0000256" key="4">
    <source>
        <dbReference type="ARBA" id="ARBA00022475"/>
    </source>
</evidence>
<dbReference type="SUPFAM" id="SSF55874">
    <property type="entry name" value="ATPase domain of HSP90 chaperone/DNA topoisomerase II/histidine kinase"/>
    <property type="match status" value="1"/>
</dbReference>
<dbReference type="InterPro" id="IPR003660">
    <property type="entry name" value="HAMP_dom"/>
</dbReference>
<dbReference type="InterPro" id="IPR003594">
    <property type="entry name" value="HATPase_dom"/>
</dbReference>
<dbReference type="SUPFAM" id="SSF55785">
    <property type="entry name" value="PYP-like sensor domain (PAS domain)"/>
    <property type="match status" value="1"/>
</dbReference>
<dbReference type="CDD" id="cd12913">
    <property type="entry name" value="PDC1_MCP_like"/>
    <property type="match status" value="1"/>
</dbReference>
<keyword evidence="4" id="KW-1003">Cell membrane</keyword>
<dbReference type="InterPro" id="IPR000014">
    <property type="entry name" value="PAS"/>
</dbReference>
<keyword evidence="9 14" id="KW-1133">Transmembrane helix</keyword>
<dbReference type="Pfam" id="PF00672">
    <property type="entry name" value="HAMP"/>
    <property type="match status" value="1"/>
</dbReference>
<dbReference type="PANTHER" id="PTHR43047:SF72">
    <property type="entry name" value="OSMOSENSING HISTIDINE PROTEIN KINASE SLN1"/>
    <property type="match status" value="1"/>
</dbReference>
<proteinExistence type="predicted"/>
<evidence type="ECO:0000256" key="9">
    <source>
        <dbReference type="ARBA" id="ARBA00022989"/>
    </source>
</evidence>
<feature type="domain" description="Response regulatory" evidence="16">
    <location>
        <begin position="871"/>
        <end position="987"/>
    </location>
</feature>
<feature type="domain" description="PAS" evidence="17">
    <location>
        <begin position="440"/>
        <end position="475"/>
    </location>
</feature>
<evidence type="ECO:0000256" key="12">
    <source>
        <dbReference type="PROSITE-ProRule" id="PRU00169"/>
    </source>
</evidence>
<dbReference type="CDD" id="cd17546">
    <property type="entry name" value="REC_hyHK_CKI1_RcsC-like"/>
    <property type="match status" value="1"/>
</dbReference>
<evidence type="ECO:0000259" key="16">
    <source>
        <dbReference type="PROSITE" id="PS50110"/>
    </source>
</evidence>
<feature type="transmembrane region" description="Helical" evidence="14">
    <location>
        <begin position="23"/>
        <end position="43"/>
    </location>
</feature>
<dbReference type="EC" id="2.7.13.3" evidence="3"/>
<dbReference type="InterPro" id="IPR033479">
    <property type="entry name" value="dCache_1"/>
</dbReference>
<evidence type="ECO:0000256" key="10">
    <source>
        <dbReference type="ARBA" id="ARBA00023012"/>
    </source>
</evidence>
<dbReference type="Gene3D" id="6.10.340.10">
    <property type="match status" value="1"/>
</dbReference>
<protein>
    <recommendedName>
        <fullName evidence="3">histidine kinase</fullName>
        <ecNumber evidence="3">2.7.13.3</ecNumber>
    </recommendedName>
</protein>
<dbReference type="PROSITE" id="PS50110">
    <property type="entry name" value="RESPONSE_REGULATORY"/>
    <property type="match status" value="1"/>
</dbReference>
<organism evidence="19 20">
    <name type="scientific">Laspinema palackyanum D2a</name>
    <dbReference type="NCBI Taxonomy" id="2953684"/>
    <lineage>
        <taxon>Bacteria</taxon>
        <taxon>Bacillati</taxon>
        <taxon>Cyanobacteriota</taxon>
        <taxon>Cyanophyceae</taxon>
        <taxon>Oscillatoriophycideae</taxon>
        <taxon>Oscillatoriales</taxon>
        <taxon>Laspinemataceae</taxon>
        <taxon>Laspinema</taxon>
        <taxon>Laspinema palackyanum</taxon>
    </lineage>
</organism>
<dbReference type="InterPro" id="IPR004358">
    <property type="entry name" value="Sig_transdc_His_kin-like_C"/>
</dbReference>
<reference evidence="19 20" key="1">
    <citation type="journal article" date="2022" name="Front. Microbiol.">
        <title>High genomic differentiation and limited gene flow indicate recent cryptic speciation within the genus Laspinema (cyanobacteria).</title>
        <authorList>
            <person name="Stanojkovic A."/>
            <person name="Skoupy S."/>
            <person name="Skaloud P."/>
            <person name="Dvorak P."/>
        </authorList>
    </citation>
    <scope>NUCLEOTIDE SEQUENCE [LARGE SCALE GENOMIC DNA]</scope>
    <source>
        <strain evidence="19 20">D2a</strain>
    </source>
</reference>
<evidence type="ECO:0000259" key="17">
    <source>
        <dbReference type="PROSITE" id="PS50112"/>
    </source>
</evidence>
<dbReference type="Gene3D" id="3.30.450.20">
    <property type="entry name" value="PAS domain"/>
    <property type="match status" value="2"/>
</dbReference>
<evidence type="ECO:0000256" key="7">
    <source>
        <dbReference type="ARBA" id="ARBA00022692"/>
    </source>
</evidence>
<feature type="modified residue" description="4-aspartylphosphate" evidence="12">
    <location>
        <position position="920"/>
    </location>
</feature>
<dbReference type="CDD" id="cd00082">
    <property type="entry name" value="HisKA"/>
    <property type="match status" value="1"/>
</dbReference>
<dbReference type="SUPFAM" id="SSF47384">
    <property type="entry name" value="Homodimeric domain of signal transducing histidine kinase"/>
    <property type="match status" value="1"/>
</dbReference>
<dbReference type="SMART" id="SM00448">
    <property type="entry name" value="REC"/>
    <property type="match status" value="1"/>
</dbReference>
<accession>A0ABT2N1S8</accession>
<keyword evidence="20" id="KW-1185">Reference proteome</keyword>
<dbReference type="Pfam" id="PF02518">
    <property type="entry name" value="HATPase_c"/>
    <property type="match status" value="1"/>
</dbReference>
<dbReference type="RefSeq" id="WP_368009042.1">
    <property type="nucleotide sequence ID" value="NZ_JAMXFF010000054.1"/>
</dbReference>
<evidence type="ECO:0000256" key="2">
    <source>
        <dbReference type="ARBA" id="ARBA00004651"/>
    </source>
</evidence>